<protein>
    <submittedName>
        <fullName evidence="3">DinB family protein</fullName>
    </submittedName>
</protein>
<dbReference type="InterPro" id="IPR024775">
    <property type="entry name" value="DinB-like"/>
</dbReference>
<accession>A0ABV9X777</accession>
<dbReference type="InterPro" id="IPR034660">
    <property type="entry name" value="DinB/YfiT-like"/>
</dbReference>
<dbReference type="SUPFAM" id="SSF109854">
    <property type="entry name" value="DinB/YfiT-like putative metalloenzymes"/>
    <property type="match status" value="1"/>
</dbReference>
<organism evidence="3 4">
    <name type="scientific">Streptomyces coeruleoprunus</name>
    <dbReference type="NCBI Taxonomy" id="285563"/>
    <lineage>
        <taxon>Bacteria</taxon>
        <taxon>Bacillati</taxon>
        <taxon>Actinomycetota</taxon>
        <taxon>Actinomycetes</taxon>
        <taxon>Kitasatosporales</taxon>
        <taxon>Streptomycetaceae</taxon>
        <taxon>Streptomyces</taxon>
    </lineage>
</organism>
<gene>
    <name evidence="3" type="ORF">ACFPM3_01985</name>
</gene>
<keyword evidence="4" id="KW-1185">Reference proteome</keyword>
<dbReference type="Gene3D" id="1.20.120.450">
    <property type="entry name" value="dinb family like domain"/>
    <property type="match status" value="1"/>
</dbReference>
<keyword evidence="1" id="KW-0802">TPR repeat</keyword>
<sequence length="433" mass="49249">MEHTLPVRVVTTNPDRTSTDIINNHIYIWSPTVQLLAPDQTRYHEWNGAPRRTRLSVGYQTVFHDTPGHLTAESFKAQFLVGRGKAALRKKKYGEAIRLFDEAITRHPGDRVTVEEAERWSKVARSGGTIESSWDHHRQVTTSPLAAAVERFAQTVAALPDDVLMKDWIGKPGPGDWQWYSDCLREVVLQAYQELCDFAVIAERERAKHGPEFNDTHRLLGQHRFAYREFQSLFVGVPDALLDTTPLRSERSIRENLAHVVMAEWWAYRPQILHALDRGRKGLSPEVVPATDTVAEHGEPLGSHESLHELLALYERLHLRNTQDYSEITEKELGIRSAWWELGPVELRFRLKRYIWHPRDHAVSIDKILDAAGHRHTANHRFASRLFSGLGTAEAALIGADGFLSDRVDALTATINERADEAARLLSQVTDVR</sequence>
<evidence type="ECO:0000313" key="3">
    <source>
        <dbReference type="EMBL" id="MFC5020919.1"/>
    </source>
</evidence>
<dbReference type="InterPro" id="IPR019734">
    <property type="entry name" value="TPR_rpt"/>
</dbReference>
<dbReference type="RefSeq" id="WP_345691942.1">
    <property type="nucleotide sequence ID" value="NZ_BAABIT010000001.1"/>
</dbReference>
<feature type="repeat" description="TPR" evidence="1">
    <location>
        <begin position="77"/>
        <end position="110"/>
    </location>
</feature>
<reference evidence="4" key="1">
    <citation type="journal article" date="2019" name="Int. J. Syst. Evol. Microbiol.">
        <title>The Global Catalogue of Microorganisms (GCM) 10K type strain sequencing project: providing services to taxonomists for standard genome sequencing and annotation.</title>
        <authorList>
            <consortium name="The Broad Institute Genomics Platform"/>
            <consortium name="The Broad Institute Genome Sequencing Center for Infectious Disease"/>
            <person name="Wu L."/>
            <person name="Ma J."/>
        </authorList>
    </citation>
    <scope>NUCLEOTIDE SEQUENCE [LARGE SCALE GENOMIC DNA]</scope>
    <source>
        <strain evidence="4">CGMCC 4.1648</strain>
    </source>
</reference>
<evidence type="ECO:0000259" key="2">
    <source>
        <dbReference type="Pfam" id="PF12867"/>
    </source>
</evidence>
<comment type="caution">
    <text evidence="3">The sequence shown here is derived from an EMBL/GenBank/DDBJ whole genome shotgun (WGS) entry which is preliminary data.</text>
</comment>
<dbReference type="SUPFAM" id="SSF48452">
    <property type="entry name" value="TPR-like"/>
    <property type="match status" value="1"/>
</dbReference>
<feature type="domain" description="DinB-like" evidence="2">
    <location>
        <begin position="224"/>
        <end position="362"/>
    </location>
</feature>
<dbReference type="Pfam" id="PF12867">
    <property type="entry name" value="DinB_2"/>
    <property type="match status" value="1"/>
</dbReference>
<dbReference type="EMBL" id="JBHSJD010000001">
    <property type="protein sequence ID" value="MFC5020919.1"/>
    <property type="molecule type" value="Genomic_DNA"/>
</dbReference>
<name>A0ABV9X777_9ACTN</name>
<dbReference type="InterPro" id="IPR011990">
    <property type="entry name" value="TPR-like_helical_dom_sf"/>
</dbReference>
<evidence type="ECO:0000256" key="1">
    <source>
        <dbReference type="PROSITE-ProRule" id="PRU00339"/>
    </source>
</evidence>
<dbReference type="PROSITE" id="PS50005">
    <property type="entry name" value="TPR"/>
    <property type="match status" value="1"/>
</dbReference>
<evidence type="ECO:0000313" key="4">
    <source>
        <dbReference type="Proteomes" id="UP001595829"/>
    </source>
</evidence>
<dbReference type="Proteomes" id="UP001595829">
    <property type="component" value="Unassembled WGS sequence"/>
</dbReference>
<proteinExistence type="predicted"/>